<dbReference type="Gene3D" id="3.40.50.970">
    <property type="match status" value="1"/>
</dbReference>
<dbReference type="GO" id="GO:0000287">
    <property type="term" value="F:magnesium ion binding"/>
    <property type="evidence" value="ECO:0007669"/>
    <property type="project" value="InterPro"/>
</dbReference>
<dbReference type="Pfam" id="PF02776">
    <property type="entry name" value="TPP_enzyme_N"/>
    <property type="match status" value="1"/>
</dbReference>
<dbReference type="SUPFAM" id="SSF52467">
    <property type="entry name" value="DHS-like NAD/FAD-binding domain"/>
    <property type="match status" value="1"/>
</dbReference>
<dbReference type="InterPro" id="IPR012000">
    <property type="entry name" value="Thiamin_PyroP_enz_cen_dom"/>
</dbReference>
<accession>A0A382GU94</accession>
<dbReference type="GO" id="GO:0003984">
    <property type="term" value="F:acetolactate synthase activity"/>
    <property type="evidence" value="ECO:0007669"/>
    <property type="project" value="TreeGrafter"/>
</dbReference>
<dbReference type="AlphaFoldDB" id="A0A382GU94"/>
<feature type="non-terminal residue" evidence="4">
    <location>
        <position position="1"/>
    </location>
</feature>
<protein>
    <recommendedName>
        <fullName evidence="5">Thiamine pyrophosphate enzyme N-terminal TPP-binding domain-containing protein</fullName>
    </recommendedName>
</protein>
<dbReference type="SUPFAM" id="SSF52518">
    <property type="entry name" value="Thiamin diphosphate-binding fold (THDP-binding)"/>
    <property type="match status" value="1"/>
</dbReference>
<dbReference type="CDD" id="cd07035">
    <property type="entry name" value="TPP_PYR_POX_like"/>
    <property type="match status" value="1"/>
</dbReference>
<evidence type="ECO:0000259" key="3">
    <source>
        <dbReference type="Pfam" id="PF02776"/>
    </source>
</evidence>
<dbReference type="EMBL" id="UINC01057363">
    <property type="protein sequence ID" value="SVB78415.1"/>
    <property type="molecule type" value="Genomic_DNA"/>
</dbReference>
<dbReference type="GO" id="GO:0030976">
    <property type="term" value="F:thiamine pyrophosphate binding"/>
    <property type="evidence" value="ECO:0007669"/>
    <property type="project" value="InterPro"/>
</dbReference>
<dbReference type="InterPro" id="IPR045229">
    <property type="entry name" value="TPP_enz"/>
</dbReference>
<dbReference type="GO" id="GO:0009099">
    <property type="term" value="P:L-valine biosynthetic process"/>
    <property type="evidence" value="ECO:0007669"/>
    <property type="project" value="TreeGrafter"/>
</dbReference>
<dbReference type="GO" id="GO:0050660">
    <property type="term" value="F:flavin adenine dinucleotide binding"/>
    <property type="evidence" value="ECO:0007669"/>
    <property type="project" value="TreeGrafter"/>
</dbReference>
<comment type="similarity">
    <text evidence="1">Belongs to the TPP enzyme family.</text>
</comment>
<feature type="non-terminal residue" evidence="4">
    <location>
        <position position="293"/>
    </location>
</feature>
<dbReference type="PANTHER" id="PTHR18968:SF167">
    <property type="entry name" value="ACETOLACTATE SYNTHASE LARGE SUBUNIT ILVB2-RELATED"/>
    <property type="match status" value="1"/>
</dbReference>
<dbReference type="InterPro" id="IPR012001">
    <property type="entry name" value="Thiamin_PyroP_enz_TPP-bd_dom"/>
</dbReference>
<sequence length="293" mass="32193">MSWLSGAEAIVKSLELHGVDTIFGLPGGQLDHLFDAVYKTDGKIRLIHSRHEQGSAYMAYGYARSTGKVGSYSVVPGPGVLNTTAALCTAYACNSPVLCITGQIPSHGIGSGRGYLHEIPDQLGIMKKLTKWASRIEQPDQAPKLVQEAFRQLQNGRPRPVELEMAMDVMALEQEVELLKPEKISVPDPDLDLIEEASKILGKAETPLIVVGGGAQEASEEVMQLAELVQAPVTFFRNGKGVLDDRHYLSQSFPQGHRLWRDADVVLAIGTRLKYQQMYWGLDSELTILRIDI</sequence>
<dbReference type="InterPro" id="IPR029061">
    <property type="entry name" value="THDP-binding"/>
</dbReference>
<dbReference type="GO" id="GO:0009097">
    <property type="term" value="P:isoleucine biosynthetic process"/>
    <property type="evidence" value="ECO:0007669"/>
    <property type="project" value="TreeGrafter"/>
</dbReference>
<proteinExistence type="inferred from homology"/>
<evidence type="ECO:0000256" key="1">
    <source>
        <dbReference type="ARBA" id="ARBA00007812"/>
    </source>
</evidence>
<feature type="domain" description="Thiamine pyrophosphate enzyme central" evidence="2">
    <location>
        <begin position="194"/>
        <end position="277"/>
    </location>
</feature>
<dbReference type="PANTHER" id="PTHR18968">
    <property type="entry name" value="THIAMINE PYROPHOSPHATE ENZYMES"/>
    <property type="match status" value="1"/>
</dbReference>
<feature type="domain" description="Thiamine pyrophosphate enzyme N-terminal TPP-binding" evidence="3">
    <location>
        <begin position="5"/>
        <end position="124"/>
    </location>
</feature>
<dbReference type="InterPro" id="IPR029035">
    <property type="entry name" value="DHS-like_NAD/FAD-binding_dom"/>
</dbReference>
<gene>
    <name evidence="4" type="ORF">METZ01_LOCUS231269</name>
</gene>
<evidence type="ECO:0000313" key="4">
    <source>
        <dbReference type="EMBL" id="SVB78415.1"/>
    </source>
</evidence>
<organism evidence="4">
    <name type="scientific">marine metagenome</name>
    <dbReference type="NCBI Taxonomy" id="408172"/>
    <lineage>
        <taxon>unclassified sequences</taxon>
        <taxon>metagenomes</taxon>
        <taxon>ecological metagenomes</taxon>
    </lineage>
</organism>
<dbReference type="Gene3D" id="3.40.50.1220">
    <property type="entry name" value="TPP-binding domain"/>
    <property type="match status" value="1"/>
</dbReference>
<evidence type="ECO:0008006" key="5">
    <source>
        <dbReference type="Google" id="ProtNLM"/>
    </source>
</evidence>
<dbReference type="Pfam" id="PF00205">
    <property type="entry name" value="TPP_enzyme_M"/>
    <property type="match status" value="1"/>
</dbReference>
<dbReference type="GO" id="GO:0005948">
    <property type="term" value="C:acetolactate synthase complex"/>
    <property type="evidence" value="ECO:0007669"/>
    <property type="project" value="TreeGrafter"/>
</dbReference>
<evidence type="ECO:0000259" key="2">
    <source>
        <dbReference type="Pfam" id="PF00205"/>
    </source>
</evidence>
<name>A0A382GU94_9ZZZZ</name>
<dbReference type="FunFam" id="3.40.50.970:FF:000007">
    <property type="entry name" value="Acetolactate synthase"/>
    <property type="match status" value="1"/>
</dbReference>
<reference evidence="4" key="1">
    <citation type="submission" date="2018-05" db="EMBL/GenBank/DDBJ databases">
        <authorList>
            <person name="Lanie J.A."/>
            <person name="Ng W.-L."/>
            <person name="Kazmierczak K.M."/>
            <person name="Andrzejewski T.M."/>
            <person name="Davidsen T.M."/>
            <person name="Wayne K.J."/>
            <person name="Tettelin H."/>
            <person name="Glass J.I."/>
            <person name="Rusch D."/>
            <person name="Podicherti R."/>
            <person name="Tsui H.-C.T."/>
            <person name="Winkler M.E."/>
        </authorList>
    </citation>
    <scope>NUCLEOTIDE SEQUENCE</scope>
</reference>